<feature type="region of interest" description="Disordered" evidence="5">
    <location>
        <begin position="1"/>
        <end position="38"/>
    </location>
</feature>
<reference evidence="10" key="1">
    <citation type="journal article" date="2020" name="Stud. Mycol.">
        <title>101 Dothideomycetes genomes: a test case for predicting lifestyles and emergence of pathogens.</title>
        <authorList>
            <person name="Haridas S."/>
            <person name="Albert R."/>
            <person name="Binder M."/>
            <person name="Bloem J."/>
            <person name="Labutti K."/>
            <person name="Salamov A."/>
            <person name="Andreopoulos B."/>
            <person name="Baker S."/>
            <person name="Barry K."/>
            <person name="Bills G."/>
            <person name="Bluhm B."/>
            <person name="Cannon C."/>
            <person name="Castanera R."/>
            <person name="Culley D."/>
            <person name="Daum C."/>
            <person name="Ezra D."/>
            <person name="Gonzalez J."/>
            <person name="Henrissat B."/>
            <person name="Kuo A."/>
            <person name="Liang C."/>
            <person name="Lipzen A."/>
            <person name="Lutzoni F."/>
            <person name="Magnuson J."/>
            <person name="Mondo S."/>
            <person name="Nolan M."/>
            <person name="Ohm R."/>
            <person name="Pangilinan J."/>
            <person name="Park H.-J."/>
            <person name="Ramirez L."/>
            <person name="Alfaro M."/>
            <person name="Sun H."/>
            <person name="Tritt A."/>
            <person name="Yoshinaga Y."/>
            <person name="Zwiers L.-H."/>
            <person name="Turgeon B."/>
            <person name="Goodwin S."/>
            <person name="Spatafora J."/>
            <person name="Crous P."/>
            <person name="Grigoriev I."/>
        </authorList>
    </citation>
    <scope>NUCLEOTIDE SEQUENCE</scope>
    <source>
        <strain evidence="10">ATCC 74209</strain>
    </source>
</reference>
<dbReference type="Pfam" id="PF07732">
    <property type="entry name" value="Cu-oxidase_3"/>
    <property type="match status" value="1"/>
</dbReference>
<dbReference type="GO" id="GO:0005507">
    <property type="term" value="F:copper ion binding"/>
    <property type="evidence" value="ECO:0007669"/>
    <property type="project" value="InterPro"/>
</dbReference>
<name>A0A9P4JUQ2_9PLEO</name>
<evidence type="ECO:0000256" key="4">
    <source>
        <dbReference type="ARBA" id="ARBA00023008"/>
    </source>
</evidence>
<dbReference type="EMBL" id="ML993848">
    <property type="protein sequence ID" value="KAF2205921.1"/>
    <property type="molecule type" value="Genomic_DNA"/>
</dbReference>
<evidence type="ECO:0000259" key="7">
    <source>
        <dbReference type="Pfam" id="PF00394"/>
    </source>
</evidence>
<keyword evidence="6" id="KW-0472">Membrane</keyword>
<evidence type="ECO:0000259" key="9">
    <source>
        <dbReference type="Pfam" id="PF07732"/>
    </source>
</evidence>
<dbReference type="AlphaFoldDB" id="A0A9P4JUQ2"/>
<feature type="compositionally biased region" description="Acidic residues" evidence="5">
    <location>
        <begin position="23"/>
        <end position="38"/>
    </location>
</feature>
<keyword evidence="6" id="KW-1133">Transmembrane helix</keyword>
<dbReference type="InterPro" id="IPR033138">
    <property type="entry name" value="Cu_oxidase_CS"/>
</dbReference>
<evidence type="ECO:0000256" key="3">
    <source>
        <dbReference type="ARBA" id="ARBA00023002"/>
    </source>
</evidence>
<evidence type="ECO:0000256" key="5">
    <source>
        <dbReference type="SAM" id="MobiDB-lite"/>
    </source>
</evidence>
<sequence length="673" mass="77041">MNGWARTEAENVQERPLLKPEELNSDIEQSEDEEEELEWKEDANRLNRSVLSSLVRTWWSPFLRTLFVILTIGVITSYFVPWRHLSSSKPTPIPARLRPQEDYILNPNWDFNAAPTRREYNWTISDHELNPDGVYRSMILINSQFPGPLIECNEGDEIWIHVHNRAVNATSFHWHGLYQNGTNWMDGTVGISQCPIAPGADFTYKFRVENQSGTYWYHSHMGVQASDGLVGPFVIHSKKEKDLQKVPYTSDRVVMVQDHYYDLSGALLMHYLEPDRENAEPVPDSALINGRNVRNCDDVPSRKCDNSTATHAQFLLEKGQNHRLRIINVGAFAEFQMQFDEHEFAVTEVDGTYVTPEYFHRLNINSAQRYSVIINATNEHSDAFWLRARMITHCFAEEKPEMAEEVRGILQYTLVATPENSKYDITTELKAPTSKDWTETIELICKDLNTTLLHPVEAVAVPEKADTQIYLRSNFEIGAWKLSRGFFNSSSYRPNLTSPSLQRAITGLKTSNFSFTNSLATPYGINSQAFYIERELVYTTTGLRVIDILIQNFDDGNHPMHLHGYKFFVLAQGHGYPPASLYSTLDLSNPLRRDTASVEAFGWTLLRFVADNPGMWPLHCHISWHSEAGLLMQFLVQAEKVAKIEVPEEVQELCQAEGIERGKGPEDDIWFGQ</sequence>
<feature type="domain" description="Plastocyanin-like" evidence="7">
    <location>
        <begin position="252"/>
        <end position="394"/>
    </location>
</feature>
<dbReference type="SUPFAM" id="SSF49503">
    <property type="entry name" value="Cupredoxins"/>
    <property type="match status" value="3"/>
</dbReference>
<keyword evidence="6" id="KW-0812">Transmembrane</keyword>
<dbReference type="CDD" id="cd13910">
    <property type="entry name" value="CuRO_3_MCO_like_4"/>
    <property type="match status" value="1"/>
</dbReference>
<evidence type="ECO:0000313" key="10">
    <source>
        <dbReference type="EMBL" id="KAF2205921.1"/>
    </source>
</evidence>
<organism evidence="10 11">
    <name type="scientific">Delitschia confertaspora ATCC 74209</name>
    <dbReference type="NCBI Taxonomy" id="1513339"/>
    <lineage>
        <taxon>Eukaryota</taxon>
        <taxon>Fungi</taxon>
        <taxon>Dikarya</taxon>
        <taxon>Ascomycota</taxon>
        <taxon>Pezizomycotina</taxon>
        <taxon>Dothideomycetes</taxon>
        <taxon>Pleosporomycetidae</taxon>
        <taxon>Pleosporales</taxon>
        <taxon>Delitschiaceae</taxon>
        <taxon>Delitschia</taxon>
    </lineage>
</organism>
<keyword evidence="4" id="KW-0186">Copper</keyword>
<evidence type="ECO:0000313" key="11">
    <source>
        <dbReference type="Proteomes" id="UP000799536"/>
    </source>
</evidence>
<dbReference type="Pfam" id="PF00394">
    <property type="entry name" value="Cu-oxidase"/>
    <property type="match status" value="1"/>
</dbReference>
<dbReference type="OrthoDB" id="2121828at2759"/>
<keyword evidence="11" id="KW-1185">Reference proteome</keyword>
<feature type="domain" description="Plastocyanin-like" evidence="8">
    <location>
        <begin position="516"/>
        <end position="638"/>
    </location>
</feature>
<dbReference type="FunFam" id="2.60.40.420:FF:000071">
    <property type="entry name" value="Conidial pigment biosynthesis oxidase Abr1/brown 1"/>
    <property type="match status" value="1"/>
</dbReference>
<feature type="domain" description="Plastocyanin-like" evidence="9">
    <location>
        <begin position="125"/>
        <end position="239"/>
    </location>
</feature>
<dbReference type="Gene3D" id="2.60.40.420">
    <property type="entry name" value="Cupredoxins - blue copper proteins"/>
    <property type="match status" value="3"/>
</dbReference>
<dbReference type="InterPro" id="IPR045087">
    <property type="entry name" value="Cu-oxidase_fam"/>
</dbReference>
<dbReference type="PROSITE" id="PS00079">
    <property type="entry name" value="MULTICOPPER_OXIDASE1"/>
    <property type="match status" value="1"/>
</dbReference>
<gene>
    <name evidence="10" type="ORF">GQ43DRAFT_436656</name>
</gene>
<comment type="similarity">
    <text evidence="1">Belongs to the multicopper oxidase family.</text>
</comment>
<feature type="transmembrane region" description="Helical" evidence="6">
    <location>
        <begin position="58"/>
        <end position="80"/>
    </location>
</feature>
<dbReference type="Pfam" id="PF07731">
    <property type="entry name" value="Cu-oxidase_2"/>
    <property type="match status" value="1"/>
</dbReference>
<dbReference type="CDD" id="cd13857">
    <property type="entry name" value="CuRO_1_Diphenol_Ox"/>
    <property type="match status" value="1"/>
</dbReference>
<dbReference type="InterPro" id="IPR008972">
    <property type="entry name" value="Cupredoxin"/>
</dbReference>
<protein>
    <submittedName>
        <fullName evidence="10">Multicopper oxidase, type 1</fullName>
    </submittedName>
</protein>
<evidence type="ECO:0000259" key="8">
    <source>
        <dbReference type="Pfam" id="PF07731"/>
    </source>
</evidence>
<dbReference type="PANTHER" id="PTHR11709">
    <property type="entry name" value="MULTI-COPPER OXIDASE"/>
    <property type="match status" value="1"/>
</dbReference>
<dbReference type="PANTHER" id="PTHR11709:SF414">
    <property type="entry name" value="ADR239WP"/>
    <property type="match status" value="1"/>
</dbReference>
<proteinExistence type="inferred from homology"/>
<dbReference type="InterPro" id="IPR011707">
    <property type="entry name" value="Cu-oxidase-like_N"/>
</dbReference>
<dbReference type="InterPro" id="IPR001117">
    <property type="entry name" value="Cu-oxidase_2nd"/>
</dbReference>
<evidence type="ECO:0000256" key="2">
    <source>
        <dbReference type="ARBA" id="ARBA00022723"/>
    </source>
</evidence>
<dbReference type="InterPro" id="IPR002355">
    <property type="entry name" value="Cu_oxidase_Cu_BS"/>
</dbReference>
<keyword evidence="3" id="KW-0560">Oxidoreductase</keyword>
<keyword evidence="2" id="KW-0479">Metal-binding</keyword>
<accession>A0A9P4JUQ2</accession>
<dbReference type="GO" id="GO:0016491">
    <property type="term" value="F:oxidoreductase activity"/>
    <property type="evidence" value="ECO:0007669"/>
    <property type="project" value="UniProtKB-KW"/>
</dbReference>
<evidence type="ECO:0000256" key="1">
    <source>
        <dbReference type="ARBA" id="ARBA00010609"/>
    </source>
</evidence>
<comment type="caution">
    <text evidence="10">The sequence shown here is derived from an EMBL/GenBank/DDBJ whole genome shotgun (WGS) entry which is preliminary data.</text>
</comment>
<evidence type="ECO:0000256" key="6">
    <source>
        <dbReference type="SAM" id="Phobius"/>
    </source>
</evidence>
<dbReference type="PROSITE" id="PS00080">
    <property type="entry name" value="MULTICOPPER_OXIDASE2"/>
    <property type="match status" value="1"/>
</dbReference>
<dbReference type="Proteomes" id="UP000799536">
    <property type="component" value="Unassembled WGS sequence"/>
</dbReference>
<dbReference type="InterPro" id="IPR011706">
    <property type="entry name" value="Cu-oxidase_C"/>
</dbReference>
<feature type="compositionally biased region" description="Basic and acidic residues" evidence="5">
    <location>
        <begin position="7"/>
        <end position="22"/>
    </location>
</feature>